<dbReference type="OrthoDB" id="3196366at2"/>
<dbReference type="InterPro" id="IPR045633">
    <property type="entry name" value="DUF6414"/>
</dbReference>
<evidence type="ECO:0000313" key="1">
    <source>
        <dbReference type="EMBL" id="EHI60593.1"/>
    </source>
</evidence>
<dbReference type="Proteomes" id="UP000005384">
    <property type="component" value="Unassembled WGS sequence"/>
</dbReference>
<organism evidence="1 2">
    <name type="scientific">Hungatella hathewayi WAL-18680</name>
    <dbReference type="NCBI Taxonomy" id="742737"/>
    <lineage>
        <taxon>Bacteria</taxon>
        <taxon>Bacillati</taxon>
        <taxon>Bacillota</taxon>
        <taxon>Clostridia</taxon>
        <taxon>Lachnospirales</taxon>
        <taxon>Lachnospiraceae</taxon>
        <taxon>Hungatella</taxon>
    </lineage>
</organism>
<accession>G5ID28</accession>
<dbReference type="Pfam" id="PF19952">
    <property type="entry name" value="DUF6414"/>
    <property type="match status" value="1"/>
</dbReference>
<dbReference type="RefSeq" id="WP_006779386.1">
    <property type="nucleotide sequence ID" value="NZ_CP040506.1"/>
</dbReference>
<evidence type="ECO:0000313" key="2">
    <source>
        <dbReference type="Proteomes" id="UP000005384"/>
    </source>
</evidence>
<keyword evidence="2" id="KW-1185">Reference proteome</keyword>
<dbReference type="HOGENOM" id="CLU_088887_0_0_9"/>
<comment type="caution">
    <text evidence="1">The sequence shown here is derived from an EMBL/GenBank/DDBJ whole genome shotgun (WGS) entry which is preliminary data.</text>
</comment>
<dbReference type="AlphaFoldDB" id="G5ID28"/>
<reference evidence="1 2" key="1">
    <citation type="submission" date="2011-08" db="EMBL/GenBank/DDBJ databases">
        <title>The Genome Sequence of Clostridium hathewayi WAL-18680.</title>
        <authorList>
            <consortium name="The Broad Institute Genome Sequencing Platform"/>
            <person name="Earl A."/>
            <person name="Ward D."/>
            <person name="Feldgarden M."/>
            <person name="Gevers D."/>
            <person name="Finegold S.M."/>
            <person name="Summanen P.H."/>
            <person name="Molitoris D.R."/>
            <person name="Song M."/>
            <person name="Daigneault M."/>
            <person name="Allen-Vercoe E."/>
            <person name="Young S.K."/>
            <person name="Zeng Q."/>
            <person name="Gargeya S."/>
            <person name="Fitzgerald M."/>
            <person name="Haas B."/>
            <person name="Abouelleil A."/>
            <person name="Alvarado L."/>
            <person name="Arachchi H.M."/>
            <person name="Berlin A."/>
            <person name="Brown A."/>
            <person name="Chapman S.B."/>
            <person name="Chen Z."/>
            <person name="Dunbar C."/>
            <person name="Freedman E."/>
            <person name="Gearin G."/>
            <person name="Gellesch M."/>
            <person name="Goldberg J."/>
            <person name="Griggs A."/>
            <person name="Gujja S."/>
            <person name="Heiman D."/>
            <person name="Howarth C."/>
            <person name="Larson L."/>
            <person name="Lui A."/>
            <person name="MacDonald P.J.P."/>
            <person name="Montmayeur A."/>
            <person name="Murphy C."/>
            <person name="Neiman D."/>
            <person name="Pearson M."/>
            <person name="Priest M."/>
            <person name="Roberts A."/>
            <person name="Saif S."/>
            <person name="Shea T."/>
            <person name="Shenoy N."/>
            <person name="Sisk P."/>
            <person name="Stolte C."/>
            <person name="Sykes S."/>
            <person name="Wortman J."/>
            <person name="Nusbaum C."/>
            <person name="Birren B."/>
        </authorList>
    </citation>
    <scope>NUCLEOTIDE SEQUENCE [LARGE SCALE GENOMIC DNA]</scope>
    <source>
        <strain evidence="1 2">WAL-18680</strain>
    </source>
</reference>
<gene>
    <name evidence="1" type="ORF">HMPREF9473_01402</name>
</gene>
<proteinExistence type="predicted"/>
<sequence>MSKKLTKVIYFDESSVTDYIQIIEGGKLTKTTELLSEDTDNGGANIAAEASVGINGLFRSLIGFGAKVQTESKLETSFKSESLVKTILQNTILTDFLDIVEDEKAQVKVFNDIKIKVIKDSLSYIIMISPYMKMFKGEGLNVNTDLDLSIDILKMDESIKLAKGYFEFEGVKDNTSVILRFNIDSFKNNYKISDLLKMDLTIYAVPVGKVDRKNISIVSEINAATVDDEASNYDNPRYGDTDTREGNNSGDILTVFDVLLAGVSHNE</sequence>
<protein>
    <submittedName>
        <fullName evidence="1">Uncharacterized protein</fullName>
    </submittedName>
</protein>
<name>G5ID28_9FIRM</name>
<dbReference type="EMBL" id="ADLN01000014">
    <property type="protein sequence ID" value="EHI60593.1"/>
    <property type="molecule type" value="Genomic_DNA"/>
</dbReference>
<dbReference type="PATRIC" id="fig|742737.3.peg.1415"/>